<keyword evidence="3" id="KW-1185">Reference proteome</keyword>
<dbReference type="AlphaFoldDB" id="A0ABD2AUC0"/>
<organism evidence="2 3">
    <name type="scientific">Vespula squamosa</name>
    <name type="common">Southern yellow jacket</name>
    <name type="synonym">Wasp</name>
    <dbReference type="NCBI Taxonomy" id="30214"/>
    <lineage>
        <taxon>Eukaryota</taxon>
        <taxon>Metazoa</taxon>
        <taxon>Ecdysozoa</taxon>
        <taxon>Arthropoda</taxon>
        <taxon>Hexapoda</taxon>
        <taxon>Insecta</taxon>
        <taxon>Pterygota</taxon>
        <taxon>Neoptera</taxon>
        <taxon>Endopterygota</taxon>
        <taxon>Hymenoptera</taxon>
        <taxon>Apocrita</taxon>
        <taxon>Aculeata</taxon>
        <taxon>Vespoidea</taxon>
        <taxon>Vespidae</taxon>
        <taxon>Vespinae</taxon>
        <taxon>Vespula</taxon>
    </lineage>
</organism>
<feature type="region of interest" description="Disordered" evidence="1">
    <location>
        <begin position="309"/>
        <end position="363"/>
    </location>
</feature>
<feature type="region of interest" description="Disordered" evidence="1">
    <location>
        <begin position="1"/>
        <end position="24"/>
    </location>
</feature>
<protein>
    <submittedName>
        <fullName evidence="2">Caldesmon</fullName>
    </submittedName>
</protein>
<sequence length="460" mass="53723">MELNKSSSNDDNNKDLSSSEDSSAKRIKLEKEIENLKHTVKELQQKLKIAKLNNMKKSLNLNNAASTSNQVVSMNVDYELYKYGGLYCVHIFKNEYTIGLNSSWKQQKQNLFAIQLLKEGKKIMIGKWVMPMSVDMKQLLSEIPLNTTNDVIPFLQNCKYHCNCYMFRLQQYQELKSSVDNLNNCNVQPNVAYTLFIIELLNVYDKINESYANITIYLRYDSIHVRPTEIKLEITGSIKYDEQTEKLLRKSIKGFYYDNLQTAFDNILKDDNVQFTWTRVKKEDTILEINESSSSEDDLLSLYSSENEISRKRQKQSESQIKNKQKNKENNINNTLDQQDTNIKLQRQSSKKEIHTKASTSKPIKTAYSDRLSKVQTKTIKRRSRYTSSLNTFDIKLRPRRSTSKMVQNNTKIKPLSIRLQKIKNNHTSTPIRSDRQNLILFKRLPKLDISDIIDKEDTE</sequence>
<reference evidence="2 3" key="1">
    <citation type="journal article" date="2024" name="Ann. Entomol. Soc. Am.">
        <title>Genomic analyses of the southern and eastern yellowjacket wasps (Hymenoptera: Vespidae) reveal evolutionary signatures of social life.</title>
        <authorList>
            <person name="Catto M.A."/>
            <person name="Caine P.B."/>
            <person name="Orr S.E."/>
            <person name="Hunt B.G."/>
            <person name="Goodisman M.A.D."/>
        </authorList>
    </citation>
    <scope>NUCLEOTIDE SEQUENCE [LARGE SCALE GENOMIC DNA]</scope>
    <source>
        <strain evidence="2">233</strain>
        <tissue evidence="2">Head and thorax</tissue>
    </source>
</reference>
<name>A0ABD2AUC0_VESSQ</name>
<gene>
    <name evidence="2" type="ORF">V1478_008731</name>
</gene>
<accession>A0ABD2AUC0</accession>
<evidence type="ECO:0000313" key="2">
    <source>
        <dbReference type="EMBL" id="KAL2724218.1"/>
    </source>
</evidence>
<feature type="compositionally biased region" description="Low complexity" evidence="1">
    <location>
        <begin position="1"/>
        <end position="21"/>
    </location>
</feature>
<evidence type="ECO:0000313" key="3">
    <source>
        <dbReference type="Proteomes" id="UP001607302"/>
    </source>
</evidence>
<proteinExistence type="predicted"/>
<comment type="caution">
    <text evidence="2">The sequence shown here is derived from an EMBL/GenBank/DDBJ whole genome shotgun (WGS) entry which is preliminary data.</text>
</comment>
<dbReference type="EMBL" id="JAUDFV010000139">
    <property type="protein sequence ID" value="KAL2724218.1"/>
    <property type="molecule type" value="Genomic_DNA"/>
</dbReference>
<evidence type="ECO:0000256" key="1">
    <source>
        <dbReference type="SAM" id="MobiDB-lite"/>
    </source>
</evidence>
<dbReference type="Proteomes" id="UP001607302">
    <property type="component" value="Unassembled WGS sequence"/>
</dbReference>
<feature type="compositionally biased region" description="Polar residues" evidence="1">
    <location>
        <begin position="335"/>
        <end position="348"/>
    </location>
</feature>